<dbReference type="AlphaFoldDB" id="A0A1V0TX17"/>
<keyword evidence="3" id="KW-1185">Reference proteome</keyword>
<dbReference type="RefSeq" id="WP_083107240.1">
    <property type="nucleotide sequence ID" value="NZ_CP020569.1"/>
</dbReference>
<proteinExistence type="predicted"/>
<dbReference type="InterPro" id="IPR017517">
    <property type="entry name" value="Maleyloyr_isom"/>
</dbReference>
<dbReference type="InterPro" id="IPR017520">
    <property type="entry name" value="CHP03086"/>
</dbReference>
<evidence type="ECO:0000313" key="3">
    <source>
        <dbReference type="Proteomes" id="UP000192726"/>
    </source>
</evidence>
<dbReference type="InterPro" id="IPR024344">
    <property type="entry name" value="MDMPI_metal-binding"/>
</dbReference>
<sequence length="217" mass="22819">MPTNPNRRPSEAHAALARLTALNAEAVRGSLAAVHRLTPADLPRRTPCADWTLADLLAHMTVQHRGFAAAARGDGQDPAHWSPRPLAEDPIADYAAAADDVLAAFAEVTDPDQTFALPEATAAPAFPALHAIGFHFIDYVVHGWDVARTLDLPYAPEPALLEAALPVAHAVPSGDDYRLAPGSAFAPPLPDGDGASLLDRILTTLGRSPSWSPSCPA</sequence>
<dbReference type="Gene3D" id="1.20.120.450">
    <property type="entry name" value="dinb family like domain"/>
    <property type="match status" value="1"/>
</dbReference>
<dbReference type="InterPro" id="IPR034660">
    <property type="entry name" value="DinB/YfiT-like"/>
</dbReference>
<reference evidence="2 3" key="1">
    <citation type="submission" date="2017-04" db="EMBL/GenBank/DDBJ databases">
        <title>Complete Genome Sequence of Streptomyces gilvosporeus F607, a Capable Producer of Natamycin.</title>
        <authorList>
            <person name="Zong G."/>
            <person name="Zhong C."/>
            <person name="Fu J."/>
            <person name="Qin R."/>
            <person name="Cao G."/>
        </authorList>
    </citation>
    <scope>NUCLEOTIDE SEQUENCE [LARGE SCALE GENOMIC DNA]</scope>
    <source>
        <strain evidence="2 3">F607</strain>
    </source>
</reference>
<dbReference type="NCBIfam" id="TIGR03086">
    <property type="entry name" value="TIGR03086 family metal-binding protein"/>
    <property type="match status" value="1"/>
</dbReference>
<organism evidence="2 3">
    <name type="scientific">Streptomyces gilvosporeus</name>
    <dbReference type="NCBI Taxonomy" id="553510"/>
    <lineage>
        <taxon>Bacteria</taxon>
        <taxon>Bacillati</taxon>
        <taxon>Actinomycetota</taxon>
        <taxon>Actinomycetes</taxon>
        <taxon>Kitasatosporales</taxon>
        <taxon>Streptomycetaceae</taxon>
        <taxon>Streptomyces</taxon>
    </lineage>
</organism>
<name>A0A1V0TX17_9ACTN</name>
<dbReference type="KEGG" id="sgv:B1H19_26420"/>
<dbReference type="OrthoDB" id="5185819at2"/>
<dbReference type="Proteomes" id="UP000192726">
    <property type="component" value="Chromosome"/>
</dbReference>
<dbReference type="EMBL" id="CP020569">
    <property type="protein sequence ID" value="ARF57232.1"/>
    <property type="molecule type" value="Genomic_DNA"/>
</dbReference>
<evidence type="ECO:0000313" key="2">
    <source>
        <dbReference type="EMBL" id="ARF57232.1"/>
    </source>
</evidence>
<protein>
    <submittedName>
        <fullName evidence="2">TIGR03086 family protein</fullName>
    </submittedName>
</protein>
<accession>A0A1V0TX17</accession>
<dbReference type="STRING" id="553510.B1H19_26420"/>
<dbReference type="NCBIfam" id="TIGR03083">
    <property type="entry name" value="maleylpyruvate isomerase family mycothiol-dependent enzyme"/>
    <property type="match status" value="1"/>
</dbReference>
<evidence type="ECO:0000259" key="1">
    <source>
        <dbReference type="Pfam" id="PF11716"/>
    </source>
</evidence>
<dbReference type="Pfam" id="PF11716">
    <property type="entry name" value="MDMPI_N"/>
    <property type="match status" value="1"/>
</dbReference>
<dbReference type="SUPFAM" id="SSF109854">
    <property type="entry name" value="DinB/YfiT-like putative metalloenzymes"/>
    <property type="match status" value="1"/>
</dbReference>
<gene>
    <name evidence="2" type="ORF">B1H19_26420</name>
</gene>
<dbReference type="GO" id="GO:0046872">
    <property type="term" value="F:metal ion binding"/>
    <property type="evidence" value="ECO:0007669"/>
    <property type="project" value="InterPro"/>
</dbReference>
<feature type="domain" description="Mycothiol-dependent maleylpyruvate isomerase metal-binding" evidence="1">
    <location>
        <begin position="26"/>
        <end position="147"/>
    </location>
</feature>